<dbReference type="AlphaFoldDB" id="A0A291N768"/>
<evidence type="ECO:0000313" key="1">
    <source>
        <dbReference type="EMBL" id="ATI83219.1"/>
    </source>
</evidence>
<dbReference type="KEGG" id="sya:A6768_08400"/>
<evidence type="ECO:0000313" key="2">
    <source>
        <dbReference type="Proteomes" id="UP000219422"/>
    </source>
</evidence>
<name>A0A291N768_SPHYA</name>
<sequence>MAACVATATPYYAHAQQVTSRMEDRLVAAGFEVKPANTPDRQDMLSRLPPRKFVRRVQGDDVAYVYADPKNCACLFIGTQDAYGAYRRQEQAERLADEEQAYADARWDWAAWGPWGRPWSRFRFGYGW</sequence>
<accession>A0A291N768</accession>
<dbReference type="Proteomes" id="UP000219422">
    <property type="component" value="Chromosome"/>
</dbReference>
<gene>
    <name evidence="1" type="ORF">A6768_08400</name>
</gene>
<proteinExistence type="predicted"/>
<dbReference type="EMBL" id="CP023741">
    <property type="protein sequence ID" value="ATI83219.1"/>
    <property type="molecule type" value="Genomic_DNA"/>
</dbReference>
<reference evidence="1 2" key="1">
    <citation type="submission" date="2017-10" db="EMBL/GenBank/DDBJ databases">
        <title>Sphingobium yanoikuyae S72.</title>
        <authorList>
            <person name="Sanchez E."/>
            <person name="Bustos P."/>
            <person name="Mendoza P."/>
            <person name="Guo X."/>
            <person name="Mendoza A."/>
        </authorList>
    </citation>
    <scope>NUCLEOTIDE SEQUENCE [LARGE SCALE GENOMIC DNA]</scope>
    <source>
        <strain evidence="1 2">S72</strain>
    </source>
</reference>
<protein>
    <submittedName>
        <fullName evidence="1">Uncharacterized protein</fullName>
    </submittedName>
</protein>
<organism evidence="1 2">
    <name type="scientific">Sphingobium yanoikuyae</name>
    <name type="common">Sphingomonas yanoikuyae</name>
    <dbReference type="NCBI Taxonomy" id="13690"/>
    <lineage>
        <taxon>Bacteria</taxon>
        <taxon>Pseudomonadati</taxon>
        <taxon>Pseudomonadota</taxon>
        <taxon>Alphaproteobacteria</taxon>
        <taxon>Sphingomonadales</taxon>
        <taxon>Sphingomonadaceae</taxon>
        <taxon>Sphingobium</taxon>
    </lineage>
</organism>